<comment type="catalytic activity">
    <reaction evidence="6">
        <text>(6S)-NADHX + ADP = AMP + phosphate + NADH + H(+)</text>
        <dbReference type="Rhea" id="RHEA:32223"/>
        <dbReference type="ChEBI" id="CHEBI:15378"/>
        <dbReference type="ChEBI" id="CHEBI:43474"/>
        <dbReference type="ChEBI" id="CHEBI:57945"/>
        <dbReference type="ChEBI" id="CHEBI:64074"/>
        <dbReference type="ChEBI" id="CHEBI:456215"/>
        <dbReference type="ChEBI" id="CHEBI:456216"/>
        <dbReference type="EC" id="4.2.1.136"/>
    </reaction>
</comment>
<evidence type="ECO:0000256" key="3">
    <source>
        <dbReference type="ARBA" id="ARBA00022857"/>
    </source>
</evidence>
<evidence type="ECO:0000256" key="2">
    <source>
        <dbReference type="ARBA" id="ARBA00022840"/>
    </source>
</evidence>
<comment type="catalytic activity">
    <reaction evidence="6">
        <text>(6S)-NADPHX + ADP = AMP + phosphate + NADPH + H(+)</text>
        <dbReference type="Rhea" id="RHEA:32235"/>
        <dbReference type="ChEBI" id="CHEBI:15378"/>
        <dbReference type="ChEBI" id="CHEBI:43474"/>
        <dbReference type="ChEBI" id="CHEBI:57783"/>
        <dbReference type="ChEBI" id="CHEBI:64076"/>
        <dbReference type="ChEBI" id="CHEBI:456215"/>
        <dbReference type="ChEBI" id="CHEBI:456216"/>
        <dbReference type="EC" id="4.2.1.136"/>
    </reaction>
</comment>
<dbReference type="SUPFAM" id="SSF53613">
    <property type="entry name" value="Ribokinase-like"/>
    <property type="match status" value="1"/>
</dbReference>
<evidence type="ECO:0000313" key="9">
    <source>
        <dbReference type="EMBL" id="GAA1164098.1"/>
    </source>
</evidence>
<evidence type="ECO:0000256" key="6">
    <source>
        <dbReference type="HAMAP-Rule" id="MF_01965"/>
    </source>
</evidence>
<feature type="compositionally biased region" description="Low complexity" evidence="7">
    <location>
        <begin position="1"/>
        <end position="21"/>
    </location>
</feature>
<evidence type="ECO:0000256" key="1">
    <source>
        <dbReference type="ARBA" id="ARBA00022741"/>
    </source>
</evidence>
<keyword evidence="2 6" id="KW-0067">ATP-binding</keyword>
<evidence type="ECO:0000256" key="7">
    <source>
        <dbReference type="SAM" id="MobiDB-lite"/>
    </source>
</evidence>
<feature type="binding site" evidence="6">
    <location>
        <position position="242"/>
    </location>
    <ligand>
        <name>(6S)-NADPHX</name>
        <dbReference type="ChEBI" id="CHEBI:64076"/>
    </ligand>
</feature>
<dbReference type="CDD" id="cd01171">
    <property type="entry name" value="YXKO-related"/>
    <property type="match status" value="1"/>
</dbReference>
<feature type="domain" description="YjeF C-terminal" evidence="8">
    <location>
        <begin position="18"/>
        <end position="301"/>
    </location>
</feature>
<feature type="compositionally biased region" description="Basic and acidic residues" evidence="7">
    <location>
        <begin position="22"/>
        <end position="35"/>
    </location>
</feature>
<proteinExistence type="inferred from homology"/>
<reference evidence="9 10" key="1">
    <citation type="journal article" date="2019" name="Int. J. Syst. Evol. Microbiol.">
        <title>The Global Catalogue of Microorganisms (GCM) 10K type strain sequencing project: providing services to taxonomists for standard genome sequencing and annotation.</title>
        <authorList>
            <consortium name="The Broad Institute Genomics Platform"/>
            <consortium name="The Broad Institute Genome Sequencing Center for Infectious Disease"/>
            <person name="Wu L."/>
            <person name="Ma J."/>
        </authorList>
    </citation>
    <scope>NUCLEOTIDE SEQUENCE [LARGE SCALE GENOMIC DNA]</scope>
    <source>
        <strain evidence="9 10">JCM 11813</strain>
    </source>
</reference>
<dbReference type="RefSeq" id="WP_343910875.1">
    <property type="nucleotide sequence ID" value="NZ_BAAAJE010000030.1"/>
</dbReference>
<protein>
    <recommendedName>
        <fullName evidence="6">ADP-dependent (S)-NAD(P)H-hydrate dehydratase</fullName>
        <ecNumber evidence="6">4.2.1.136</ecNumber>
    </recommendedName>
    <alternativeName>
        <fullName evidence="6">ADP-dependent NAD(P)HX dehydratase</fullName>
    </alternativeName>
</protein>
<feature type="binding site" evidence="6">
    <location>
        <position position="124"/>
    </location>
    <ligand>
        <name>(6S)-NADPHX</name>
        <dbReference type="ChEBI" id="CHEBI:64076"/>
    </ligand>
</feature>
<dbReference type="Pfam" id="PF01256">
    <property type="entry name" value="Carb_kinase"/>
    <property type="match status" value="1"/>
</dbReference>
<keyword evidence="4 6" id="KW-0520">NAD</keyword>
<dbReference type="Proteomes" id="UP001499979">
    <property type="component" value="Unassembled WGS sequence"/>
</dbReference>
<dbReference type="EMBL" id="BAAAJE010000030">
    <property type="protein sequence ID" value="GAA1164098.1"/>
    <property type="molecule type" value="Genomic_DNA"/>
</dbReference>
<dbReference type="InterPro" id="IPR000631">
    <property type="entry name" value="CARKD"/>
</dbReference>
<keyword evidence="3 6" id="KW-0521">NADP</keyword>
<feature type="binding site" evidence="6">
    <location>
        <position position="241"/>
    </location>
    <ligand>
        <name>AMP</name>
        <dbReference type="ChEBI" id="CHEBI:456215"/>
    </ligand>
</feature>
<dbReference type="EC" id="4.2.1.136" evidence="6"/>
<comment type="similarity">
    <text evidence="6">Belongs to the NnrD/CARKD family.</text>
</comment>
<dbReference type="PROSITE" id="PS51383">
    <property type="entry name" value="YJEF_C_3"/>
    <property type="match status" value="1"/>
</dbReference>
<organism evidence="9 10">
    <name type="scientific">Nocardioides aquiterrae</name>
    <dbReference type="NCBI Taxonomy" id="203799"/>
    <lineage>
        <taxon>Bacteria</taxon>
        <taxon>Bacillati</taxon>
        <taxon>Actinomycetota</taxon>
        <taxon>Actinomycetes</taxon>
        <taxon>Propionibacteriales</taxon>
        <taxon>Nocardioidaceae</taxon>
        <taxon>Nocardioides</taxon>
    </lineage>
</organism>
<accession>A0ABN1UR65</accession>
<sequence>MTAEPTTEPTTGPTTELLTPGRLREWPLPDANGDKESRGELLVLGGTRTQPGAVLLAGEAGLRAGAGKLALATTGTTSAPLGVAVPEAQVLGLAEDAAGNLAVTAADAVVGRCASVAAVLVGPGFGDPEASVELLRRVLPRLELPVVVDAVASAYLTEEPRGLAHLGGRAVLTVNVTELARTAGVDESDVEDDPVAVAREVAERCGVVVLCGGTEKCVAEPGGRAWRIDGGGPGLGVSGSGDVQAGIVAGLVARGAEAAQAAAWGGYLHARIGERLAAAVGTVGFLARELPPQVPAALAELAQ</sequence>
<dbReference type="InterPro" id="IPR029056">
    <property type="entry name" value="Ribokinase-like"/>
</dbReference>
<gene>
    <name evidence="6" type="primary">nnrD</name>
    <name evidence="9" type="ORF">GCM10009606_47250</name>
</gene>
<comment type="caution">
    <text evidence="6">Lacks conserved residue(s) required for the propagation of feature annotation.</text>
</comment>
<feature type="binding site" evidence="6">
    <location>
        <position position="53"/>
    </location>
    <ligand>
        <name>(6S)-NADPHX</name>
        <dbReference type="ChEBI" id="CHEBI:64076"/>
    </ligand>
</feature>
<comment type="cofactor">
    <cofactor evidence="6">
        <name>Mg(2+)</name>
        <dbReference type="ChEBI" id="CHEBI:18420"/>
    </cofactor>
</comment>
<comment type="subunit">
    <text evidence="6">Homotetramer.</text>
</comment>
<dbReference type="Gene3D" id="3.40.1190.20">
    <property type="match status" value="1"/>
</dbReference>
<keyword evidence="10" id="KW-1185">Reference proteome</keyword>
<comment type="caution">
    <text evidence="9">The sequence shown here is derived from an EMBL/GenBank/DDBJ whole genome shotgun (WGS) entry which is preliminary data.</text>
</comment>
<evidence type="ECO:0000256" key="4">
    <source>
        <dbReference type="ARBA" id="ARBA00023027"/>
    </source>
</evidence>
<keyword evidence="1 6" id="KW-0547">Nucleotide-binding</keyword>
<evidence type="ECO:0000256" key="5">
    <source>
        <dbReference type="ARBA" id="ARBA00023239"/>
    </source>
</evidence>
<dbReference type="PANTHER" id="PTHR12592:SF0">
    <property type="entry name" value="ATP-DEPENDENT (S)-NAD(P)H-HYDRATE DEHYDRATASE"/>
    <property type="match status" value="1"/>
</dbReference>
<keyword evidence="5 6" id="KW-0456">Lyase</keyword>
<name>A0ABN1UR65_9ACTN</name>
<feature type="region of interest" description="Disordered" evidence="7">
    <location>
        <begin position="1"/>
        <end position="35"/>
    </location>
</feature>
<comment type="function">
    <text evidence="6">Catalyzes the dehydration of the S-form of NAD(P)HX at the expense of ADP, which is converted to AMP. Together with NAD(P)HX epimerase, which catalyzes the epimerization of the S- and R-forms, the enzyme allows the repair of both epimers of NAD(P)HX, a damaged form of NAD(P)H that is a result of enzymatic or heat-dependent hydration.</text>
</comment>
<dbReference type="PANTHER" id="PTHR12592">
    <property type="entry name" value="ATP-DEPENDENT (S)-NAD(P)H-HYDRATE DEHYDRATASE FAMILY MEMBER"/>
    <property type="match status" value="1"/>
</dbReference>
<evidence type="ECO:0000259" key="8">
    <source>
        <dbReference type="PROSITE" id="PS51383"/>
    </source>
</evidence>
<dbReference type="HAMAP" id="MF_01965">
    <property type="entry name" value="NADHX_dehydratase"/>
    <property type="match status" value="1"/>
</dbReference>
<evidence type="ECO:0000313" key="10">
    <source>
        <dbReference type="Proteomes" id="UP001499979"/>
    </source>
</evidence>